<sequence length="108" mass="11508">MAARASAALAARPSAGVRIGKQRSRAPSRFASASASTFRIRRSVRFAHATVDSRAAIDVVEVLRFRRAARVHRRARRARGDGAAPGLLANRRAPPTACANDYAARTAG</sequence>
<proteinExistence type="predicted"/>
<dbReference type="EMBL" id="PHRB01000002">
    <property type="protein sequence ID" value="PJO67672.1"/>
    <property type="molecule type" value="Genomic_DNA"/>
</dbReference>
<evidence type="ECO:0000256" key="1">
    <source>
        <dbReference type="SAM" id="MobiDB-lite"/>
    </source>
</evidence>
<evidence type="ECO:0000313" key="2">
    <source>
        <dbReference type="EMBL" id="PJO67672.1"/>
    </source>
</evidence>
<accession>A0AAX0UHR2</accession>
<name>A0AAX0UHR2_BURPE</name>
<feature type="compositionally biased region" description="Low complexity" evidence="1">
    <location>
        <begin position="1"/>
        <end position="15"/>
    </location>
</feature>
<dbReference type="AlphaFoldDB" id="A0AAX0UHR2"/>
<reference evidence="2 3" key="1">
    <citation type="submission" date="2017-11" db="EMBL/GenBank/DDBJ databases">
        <title>Molecular characterization of Burkholderia pseudomallei and closely related isolates from Vietnam.</title>
        <authorList>
            <person name="Ustinov D.V."/>
            <person name="Antonov A.S."/>
            <person name="Avdusheva E.F."/>
            <person name="Shpak I.M."/>
            <person name="Zakharova I.B."/>
            <person name="Thi L.A."/>
            <person name="Teteryatnikova N."/>
            <person name="Lopasteyskaya Y.A."/>
            <person name="Kuzyutina J.A."/>
            <person name="Ngo T.N."/>
            <person name="Victorov D.V."/>
        </authorList>
    </citation>
    <scope>NUCLEOTIDE SEQUENCE [LARGE SCALE GENOMIC DNA]</scope>
    <source>
        <strain evidence="2 3">V1512</strain>
    </source>
</reference>
<organism evidence="2 3">
    <name type="scientific">Burkholderia pseudomallei</name>
    <name type="common">Pseudomonas pseudomallei</name>
    <dbReference type="NCBI Taxonomy" id="28450"/>
    <lineage>
        <taxon>Bacteria</taxon>
        <taxon>Pseudomonadati</taxon>
        <taxon>Pseudomonadota</taxon>
        <taxon>Betaproteobacteria</taxon>
        <taxon>Burkholderiales</taxon>
        <taxon>Burkholderiaceae</taxon>
        <taxon>Burkholderia</taxon>
        <taxon>pseudomallei group</taxon>
    </lineage>
</organism>
<gene>
    <name evidence="2" type="ORF">CWD88_04435</name>
</gene>
<dbReference type="Proteomes" id="UP000231878">
    <property type="component" value="Unassembled WGS sequence"/>
</dbReference>
<feature type="region of interest" description="Disordered" evidence="1">
    <location>
        <begin position="1"/>
        <end position="32"/>
    </location>
</feature>
<comment type="caution">
    <text evidence="2">The sequence shown here is derived from an EMBL/GenBank/DDBJ whole genome shotgun (WGS) entry which is preliminary data.</text>
</comment>
<protein>
    <submittedName>
        <fullName evidence="2">Uncharacterized protein</fullName>
    </submittedName>
</protein>
<evidence type="ECO:0000313" key="3">
    <source>
        <dbReference type="Proteomes" id="UP000231878"/>
    </source>
</evidence>